<evidence type="ECO:0000259" key="1">
    <source>
        <dbReference type="Pfam" id="PF13360"/>
    </source>
</evidence>
<organism evidence="2 3">
    <name type="scientific">Nostocoides vanveenii</name>
    <dbReference type="NCBI Taxonomy" id="330835"/>
    <lineage>
        <taxon>Bacteria</taxon>
        <taxon>Bacillati</taxon>
        <taxon>Actinomycetota</taxon>
        <taxon>Actinomycetes</taxon>
        <taxon>Micrococcales</taxon>
        <taxon>Intrasporangiaceae</taxon>
        <taxon>Nostocoides</taxon>
    </lineage>
</organism>
<dbReference type="InterPro" id="IPR011047">
    <property type="entry name" value="Quinoprotein_ADH-like_sf"/>
</dbReference>
<accession>A0ABN2KJ48</accession>
<feature type="domain" description="Pyrrolo-quinoline quinone repeat" evidence="1">
    <location>
        <begin position="34"/>
        <end position="137"/>
    </location>
</feature>
<dbReference type="SUPFAM" id="SSF50998">
    <property type="entry name" value="Quinoprotein alcohol dehydrogenase-like"/>
    <property type="match status" value="1"/>
</dbReference>
<dbReference type="Pfam" id="PF13360">
    <property type="entry name" value="PQQ_2"/>
    <property type="match status" value="1"/>
</dbReference>
<keyword evidence="3" id="KW-1185">Reference proteome</keyword>
<gene>
    <name evidence="2" type="ORF">GCM10009810_16140</name>
</gene>
<evidence type="ECO:0000313" key="3">
    <source>
        <dbReference type="Proteomes" id="UP001501475"/>
    </source>
</evidence>
<name>A0ABN2KJ48_9MICO</name>
<dbReference type="SMART" id="SM00564">
    <property type="entry name" value="PQQ"/>
    <property type="match status" value="2"/>
</dbReference>
<proteinExistence type="predicted"/>
<reference evidence="2 3" key="1">
    <citation type="journal article" date="2019" name="Int. J. Syst. Evol. Microbiol.">
        <title>The Global Catalogue of Microorganisms (GCM) 10K type strain sequencing project: providing services to taxonomists for standard genome sequencing and annotation.</title>
        <authorList>
            <consortium name="The Broad Institute Genomics Platform"/>
            <consortium name="The Broad Institute Genome Sequencing Center for Infectious Disease"/>
            <person name="Wu L."/>
            <person name="Ma J."/>
        </authorList>
    </citation>
    <scope>NUCLEOTIDE SEQUENCE [LARGE SCALE GENOMIC DNA]</scope>
    <source>
        <strain evidence="2 3">JCM 15591</strain>
    </source>
</reference>
<comment type="caution">
    <text evidence="2">The sequence shown here is derived from an EMBL/GenBank/DDBJ whole genome shotgun (WGS) entry which is preliminary data.</text>
</comment>
<dbReference type="Proteomes" id="UP001501475">
    <property type="component" value="Unassembled WGS sequence"/>
</dbReference>
<protein>
    <recommendedName>
        <fullName evidence="1">Pyrrolo-quinoline quinone repeat domain-containing protein</fullName>
    </recommendedName>
</protein>
<dbReference type="Gene3D" id="2.130.10.10">
    <property type="entry name" value="YVTN repeat-like/Quinoprotein amine dehydrogenase"/>
    <property type="match status" value="1"/>
</dbReference>
<dbReference type="InterPro" id="IPR002372">
    <property type="entry name" value="PQQ_rpt_dom"/>
</dbReference>
<dbReference type="InterPro" id="IPR018391">
    <property type="entry name" value="PQQ_b-propeller_rpt"/>
</dbReference>
<sequence>MWTDQRHGTDIGDRPNSTATVYGSRIFLTRACNALVAAVDRTTGRAISQRQIHTELYGDTEYRLSVADETGALYVGSHDGGGRVRALEQSTGAERWSARVPGAVYRLALTDRVLVVASANGVTGLDRATGRRLWSRAMTPTDGGLATGGGLAFVADDSPEIPVLEVASGRLLRRIPVGVSTCGYALARGRLFAVGTSTSGERSILALGR</sequence>
<evidence type="ECO:0000313" key="2">
    <source>
        <dbReference type="EMBL" id="GAA1757488.1"/>
    </source>
</evidence>
<dbReference type="EMBL" id="BAAAPN010000042">
    <property type="protein sequence ID" value="GAA1757488.1"/>
    <property type="molecule type" value="Genomic_DNA"/>
</dbReference>
<dbReference type="InterPro" id="IPR015943">
    <property type="entry name" value="WD40/YVTN_repeat-like_dom_sf"/>
</dbReference>